<sequence>MKTKQFLVLLIFCCCVTPVFSQSVARDWNELILEAIRKDKARPTVHARNLFHISAAMYDAWASYETGVSTYFLGKDHRGYYVPFEGAQIPQGMSKKDAQEIAISFAAHRLLTHRFRDSPGFRDLKFRFDTQLEHSFQDTENYSTANYQTDPVELGNYIAEEIIAFGLSDGSNEANDYACRFYQPVNTAMYPDAYGSNHITDPNRWQPLSFEDFVGQSGISEGASTPKFVGAEWGQVVPFSLTKDQLTIKRRNGHDYLVYFDPSEPAYIHLSPEKEEKQDYQWGFGLVAQWSSHHDTQDDTLWDISPNSIGNIPFDELPRSVKDYPSFYDFENGGDISQGYTLNPITGLPYEPQWVRRSDYTRVLAEFWADGPDSETPPGHWFVLLNYINDHPAFERKYKGQGEKMDALEWNVKSYMALGGAMHDAAIAAWGIKGYYDYIRPVSAIRSMAERGQSSDSSLPNYHPAGLPLIPGQVEIIQADDPINEYQNFENQLKIKAWKIPNRYYEGSLESKNVDWILATRWQPYQRPSFVTPPFAGYVSGHSTFSRTAAELFGLLTGSEYFPGGMGEFHAEKNKFLVFETGPSEDVTLQWAKYQDASDQCSLSRIWGGIHPPVDDIAGRLIGYQIGHHAFETVEKYFNGEVQNSEPSNLTARLLYGPNPVSTTTPEITITFRHPDDLEKTIAMYDLQGNEVMKQKEGYVQNVTLDTQGLRKGVYLVMISTKEYSEKIKLVVAP</sequence>
<reference evidence="4" key="1">
    <citation type="submission" date="2022-09" db="EMBL/GenBank/DDBJ databases">
        <title>Comparative genomics and taxonomic characterization of three novel marine species of genus Reichenbachiella exhibiting antioxidant and polysaccharide degradation activities.</title>
        <authorList>
            <person name="Muhammad N."/>
            <person name="Lee Y.-J."/>
            <person name="Ko J."/>
            <person name="Kim S.-G."/>
        </authorList>
    </citation>
    <scope>NUCLEOTIDE SEQUENCE</scope>
    <source>
        <strain evidence="4">BKB1-1</strain>
    </source>
</reference>
<feature type="chain" id="PRO_5045661622" evidence="1">
    <location>
        <begin position="22"/>
        <end position="734"/>
    </location>
</feature>
<dbReference type="SUPFAM" id="SSF48317">
    <property type="entry name" value="Acid phosphatase/Vanadium-dependent haloperoxidase"/>
    <property type="match status" value="1"/>
</dbReference>
<accession>A0ABY6CQZ9</accession>
<evidence type="ECO:0000259" key="3">
    <source>
        <dbReference type="Pfam" id="PF21167"/>
    </source>
</evidence>
<evidence type="ECO:0000259" key="2">
    <source>
        <dbReference type="Pfam" id="PF18962"/>
    </source>
</evidence>
<dbReference type="InterPro" id="IPR049283">
    <property type="entry name" value="DUF6851"/>
</dbReference>
<dbReference type="InterPro" id="IPR036938">
    <property type="entry name" value="PAP2/HPO_sf"/>
</dbReference>
<proteinExistence type="predicted"/>
<dbReference type="InterPro" id="IPR016119">
    <property type="entry name" value="Br/Cl_peroxidase_C"/>
</dbReference>
<keyword evidence="1" id="KW-0732">Signal</keyword>
<dbReference type="Proteomes" id="UP001065174">
    <property type="component" value="Chromosome"/>
</dbReference>
<evidence type="ECO:0000313" key="4">
    <source>
        <dbReference type="EMBL" id="UXP32928.1"/>
    </source>
</evidence>
<dbReference type="NCBIfam" id="TIGR04183">
    <property type="entry name" value="Por_Secre_tail"/>
    <property type="match status" value="1"/>
</dbReference>
<protein>
    <submittedName>
        <fullName evidence="4">T9SS type A sorting domain-containing protein</fullName>
    </submittedName>
</protein>
<dbReference type="PANTHER" id="PTHR34599">
    <property type="entry name" value="PEROXIDASE-RELATED"/>
    <property type="match status" value="1"/>
</dbReference>
<dbReference type="Gene3D" id="1.10.606.10">
    <property type="entry name" value="Vanadium-containing Chloroperoxidase, domain 2"/>
    <property type="match status" value="1"/>
</dbReference>
<evidence type="ECO:0000256" key="1">
    <source>
        <dbReference type="SAM" id="SignalP"/>
    </source>
</evidence>
<feature type="domain" description="Secretion system C-terminal sorting" evidence="2">
    <location>
        <begin position="658"/>
        <end position="731"/>
    </location>
</feature>
<dbReference type="InterPro" id="IPR052559">
    <property type="entry name" value="V-haloperoxidase"/>
</dbReference>
<dbReference type="RefSeq" id="WP_262310360.1">
    <property type="nucleotide sequence ID" value="NZ_CP106679.1"/>
</dbReference>
<feature type="signal peptide" evidence="1">
    <location>
        <begin position="1"/>
        <end position="21"/>
    </location>
</feature>
<dbReference type="EMBL" id="CP106679">
    <property type="protein sequence ID" value="UXP32928.1"/>
    <property type="molecule type" value="Genomic_DNA"/>
</dbReference>
<dbReference type="Pfam" id="PF18962">
    <property type="entry name" value="Por_Secre_tail"/>
    <property type="match status" value="1"/>
</dbReference>
<feature type="domain" description="DUF6851" evidence="3">
    <location>
        <begin position="53"/>
        <end position="207"/>
    </location>
</feature>
<dbReference type="PANTHER" id="PTHR34599:SF2">
    <property type="entry name" value="TRAF-TYPE DOMAIN-CONTAINING PROTEIN"/>
    <property type="match status" value="1"/>
</dbReference>
<organism evidence="4 5">
    <name type="scientific">Reichenbachiella agarivorans</name>
    <dbReference type="NCBI Taxonomy" id="2979464"/>
    <lineage>
        <taxon>Bacteria</taxon>
        <taxon>Pseudomonadati</taxon>
        <taxon>Bacteroidota</taxon>
        <taxon>Cytophagia</taxon>
        <taxon>Cytophagales</taxon>
        <taxon>Reichenbachiellaceae</taxon>
        <taxon>Reichenbachiella</taxon>
    </lineage>
</organism>
<evidence type="ECO:0000313" key="5">
    <source>
        <dbReference type="Proteomes" id="UP001065174"/>
    </source>
</evidence>
<dbReference type="Pfam" id="PF21167">
    <property type="entry name" value="DUF6851"/>
    <property type="match status" value="1"/>
</dbReference>
<dbReference type="CDD" id="cd03398">
    <property type="entry name" value="PAP2_haloperoxidase"/>
    <property type="match status" value="1"/>
</dbReference>
<dbReference type="InterPro" id="IPR026444">
    <property type="entry name" value="Secre_tail"/>
</dbReference>
<name>A0ABY6CQZ9_9BACT</name>
<gene>
    <name evidence="4" type="ORF">N6H18_03030</name>
</gene>
<keyword evidence="5" id="KW-1185">Reference proteome</keyword>